<organism evidence="1 2">
    <name type="scientific">Cercospora zeae-maydis SCOH1-5</name>
    <dbReference type="NCBI Taxonomy" id="717836"/>
    <lineage>
        <taxon>Eukaryota</taxon>
        <taxon>Fungi</taxon>
        <taxon>Dikarya</taxon>
        <taxon>Ascomycota</taxon>
        <taxon>Pezizomycotina</taxon>
        <taxon>Dothideomycetes</taxon>
        <taxon>Dothideomycetidae</taxon>
        <taxon>Mycosphaerellales</taxon>
        <taxon>Mycosphaerellaceae</taxon>
        <taxon>Cercospora</taxon>
    </lineage>
</organism>
<name>A0A6A6FBR5_9PEZI</name>
<evidence type="ECO:0000313" key="2">
    <source>
        <dbReference type="Proteomes" id="UP000799539"/>
    </source>
</evidence>
<protein>
    <submittedName>
        <fullName evidence="1">Uncharacterized protein</fullName>
    </submittedName>
</protein>
<accession>A0A6A6FBR5</accession>
<proteinExistence type="predicted"/>
<dbReference type="Proteomes" id="UP000799539">
    <property type="component" value="Unassembled WGS sequence"/>
</dbReference>
<dbReference type="AlphaFoldDB" id="A0A6A6FBR5"/>
<evidence type="ECO:0000313" key="1">
    <source>
        <dbReference type="EMBL" id="KAF2210871.1"/>
    </source>
</evidence>
<sequence length="90" mass="9990">MEMARALRASCRQLACLNVLVPGIGGHFGHTLLLVLELAQHGSQPLGPDEIDYMYVYPTMTGIFQLDHQTMRADCEKHAGERTMECTGEL</sequence>
<dbReference type="EMBL" id="ML992679">
    <property type="protein sequence ID" value="KAF2210871.1"/>
    <property type="molecule type" value="Genomic_DNA"/>
</dbReference>
<keyword evidence="2" id="KW-1185">Reference proteome</keyword>
<reference evidence="1" key="1">
    <citation type="journal article" date="2020" name="Stud. Mycol.">
        <title>101 Dothideomycetes genomes: a test case for predicting lifestyles and emergence of pathogens.</title>
        <authorList>
            <person name="Haridas S."/>
            <person name="Albert R."/>
            <person name="Binder M."/>
            <person name="Bloem J."/>
            <person name="Labutti K."/>
            <person name="Salamov A."/>
            <person name="Andreopoulos B."/>
            <person name="Baker S."/>
            <person name="Barry K."/>
            <person name="Bills G."/>
            <person name="Bluhm B."/>
            <person name="Cannon C."/>
            <person name="Castanera R."/>
            <person name="Culley D."/>
            <person name="Daum C."/>
            <person name="Ezra D."/>
            <person name="Gonzalez J."/>
            <person name="Henrissat B."/>
            <person name="Kuo A."/>
            <person name="Liang C."/>
            <person name="Lipzen A."/>
            <person name="Lutzoni F."/>
            <person name="Magnuson J."/>
            <person name="Mondo S."/>
            <person name="Nolan M."/>
            <person name="Ohm R."/>
            <person name="Pangilinan J."/>
            <person name="Park H.-J."/>
            <person name="Ramirez L."/>
            <person name="Alfaro M."/>
            <person name="Sun H."/>
            <person name="Tritt A."/>
            <person name="Yoshinaga Y."/>
            <person name="Zwiers L.-H."/>
            <person name="Turgeon B."/>
            <person name="Goodwin S."/>
            <person name="Spatafora J."/>
            <person name="Crous P."/>
            <person name="Grigoriev I."/>
        </authorList>
    </citation>
    <scope>NUCLEOTIDE SEQUENCE</scope>
    <source>
        <strain evidence="1">SCOH1-5</strain>
    </source>
</reference>
<gene>
    <name evidence="1" type="ORF">CERZMDRAFT_99036</name>
</gene>